<dbReference type="InterPro" id="IPR016977">
    <property type="entry name" value="ComGF"/>
</dbReference>
<keyword evidence="1" id="KW-0472">Membrane</keyword>
<keyword evidence="1" id="KW-1133">Transmembrane helix</keyword>
<evidence type="ECO:0000313" key="2">
    <source>
        <dbReference type="EMBL" id="CAD2078043.1"/>
    </source>
</evidence>
<name>A0A6V7RIW6_9STAP</name>
<evidence type="ECO:0000256" key="1">
    <source>
        <dbReference type="SAM" id="Phobius"/>
    </source>
</evidence>
<gene>
    <name evidence="2" type="ORF">JEODO184_01295</name>
</gene>
<protein>
    <recommendedName>
        <fullName evidence="4">Competence protein ComGF</fullName>
    </recommendedName>
</protein>
<dbReference type="RefSeq" id="WP_185125803.1">
    <property type="nucleotide sequence ID" value="NZ_CAJEWD010000008.1"/>
</dbReference>
<evidence type="ECO:0000313" key="3">
    <source>
        <dbReference type="Proteomes" id="UP000589351"/>
    </source>
</evidence>
<proteinExistence type="predicted"/>
<reference evidence="2 3" key="1">
    <citation type="submission" date="2020-07" db="EMBL/GenBank/DDBJ databases">
        <authorList>
            <person name="Criscuolo A."/>
        </authorList>
    </citation>
    <scope>NUCLEOTIDE SEQUENCE [LARGE SCALE GENOMIC DNA]</scope>
    <source>
        <strain evidence="2">CIP111649</strain>
    </source>
</reference>
<feature type="transmembrane region" description="Helical" evidence="1">
    <location>
        <begin position="6"/>
        <end position="23"/>
    </location>
</feature>
<organism evidence="2 3">
    <name type="scientific">Jeotgalicoccus meleagridis</name>
    <dbReference type="NCBI Taxonomy" id="2759181"/>
    <lineage>
        <taxon>Bacteria</taxon>
        <taxon>Bacillati</taxon>
        <taxon>Bacillota</taxon>
        <taxon>Bacilli</taxon>
        <taxon>Bacillales</taxon>
        <taxon>Staphylococcaceae</taxon>
        <taxon>Jeotgalicoccus</taxon>
    </lineage>
</organism>
<dbReference type="AlphaFoldDB" id="A0A6V7RIW6"/>
<dbReference type="Proteomes" id="UP000589351">
    <property type="component" value="Unassembled WGS sequence"/>
</dbReference>
<dbReference type="Pfam" id="PF15980">
    <property type="entry name" value="ComGF"/>
    <property type="match status" value="1"/>
</dbReference>
<sequence length="129" mass="15029">MRGFTYVELLLSLMVVIFITMSLPQVMTFFQKIDLAEDNYDFDIFLIDIYDVYKNSESIEVEGANRLTFKTDQREVTYHYTNGRLIKSINQEGFVTMMYHVDSVTITSSKQVVSLKIKGLVDETLLFKK</sequence>
<comment type="caution">
    <text evidence="2">The sequence shown here is derived from an EMBL/GenBank/DDBJ whole genome shotgun (WGS) entry which is preliminary data.</text>
</comment>
<evidence type="ECO:0008006" key="4">
    <source>
        <dbReference type="Google" id="ProtNLM"/>
    </source>
</evidence>
<keyword evidence="3" id="KW-1185">Reference proteome</keyword>
<accession>A0A6V7RIW6</accession>
<dbReference type="EMBL" id="CAJEWD010000008">
    <property type="protein sequence ID" value="CAD2078043.1"/>
    <property type="molecule type" value="Genomic_DNA"/>
</dbReference>
<keyword evidence="1" id="KW-0812">Transmembrane</keyword>